<reference evidence="1 2" key="1">
    <citation type="journal article" date="2015" name="Nature">
        <title>rRNA introns, odd ribosomes, and small enigmatic genomes across a large radiation of phyla.</title>
        <authorList>
            <person name="Brown C.T."/>
            <person name="Hug L.A."/>
            <person name="Thomas B.C."/>
            <person name="Sharon I."/>
            <person name="Castelle C.J."/>
            <person name="Singh A."/>
            <person name="Wilkins M.J."/>
            <person name="Williams K.H."/>
            <person name="Banfield J.F."/>
        </authorList>
    </citation>
    <scope>NUCLEOTIDE SEQUENCE [LARGE SCALE GENOMIC DNA]</scope>
</reference>
<protein>
    <submittedName>
        <fullName evidence="1">Uncharacterized protein</fullName>
    </submittedName>
</protein>
<accession>A0A0G1T3R8</accession>
<evidence type="ECO:0000313" key="1">
    <source>
        <dbReference type="EMBL" id="KKU76439.1"/>
    </source>
</evidence>
<dbReference type="EMBL" id="LCOK01000021">
    <property type="protein sequence ID" value="KKU76439.1"/>
    <property type="molecule type" value="Genomic_DNA"/>
</dbReference>
<comment type="caution">
    <text evidence="1">The sequence shown here is derived from an EMBL/GenBank/DDBJ whole genome shotgun (WGS) entry which is preliminary data.</text>
</comment>
<dbReference type="Proteomes" id="UP000034682">
    <property type="component" value="Unassembled WGS sequence"/>
</dbReference>
<gene>
    <name evidence="1" type="ORF">UY02_C0021G0006</name>
</gene>
<name>A0A0G1T3R8_9BACT</name>
<evidence type="ECO:0000313" key="2">
    <source>
        <dbReference type="Proteomes" id="UP000034682"/>
    </source>
</evidence>
<dbReference type="AlphaFoldDB" id="A0A0G1T3R8"/>
<proteinExistence type="predicted"/>
<sequence length="120" mass="13530">MKKLWVKFWMLFNYNAILVMVFVAAFGVIFLTTLATSTRASTAAASDHSAIASSCNQVKIFSRFVLDEPIEKNRGILEADVNRWLKENAGKIEVVRIQTLATGIAQSFLEIIVWYKQKAD</sequence>
<organism evidence="1 2">
    <name type="scientific">Candidatus Giovannonibacteria bacterium GW2011_GWB1_47_6b</name>
    <dbReference type="NCBI Taxonomy" id="1618655"/>
    <lineage>
        <taxon>Bacteria</taxon>
        <taxon>Candidatus Giovannoniibacteriota</taxon>
    </lineage>
</organism>